<comment type="caution">
    <text evidence="6">The sequence shown here is derived from an EMBL/GenBank/DDBJ whole genome shotgun (WGS) entry which is preliminary data.</text>
</comment>
<dbReference type="InterPro" id="IPR027417">
    <property type="entry name" value="P-loop_NTPase"/>
</dbReference>
<dbReference type="GO" id="GO:0003824">
    <property type="term" value="F:catalytic activity"/>
    <property type="evidence" value="ECO:0007669"/>
    <property type="project" value="InterPro"/>
</dbReference>
<dbReference type="Pfam" id="PF12796">
    <property type="entry name" value="Ank_2"/>
    <property type="match status" value="1"/>
</dbReference>
<feature type="repeat" description="ANK" evidence="3">
    <location>
        <begin position="960"/>
        <end position="992"/>
    </location>
</feature>
<dbReference type="Proteomes" id="UP001163105">
    <property type="component" value="Unassembled WGS sequence"/>
</dbReference>
<dbReference type="Pfam" id="PF24883">
    <property type="entry name" value="NPHP3_N"/>
    <property type="match status" value="1"/>
</dbReference>
<proteinExistence type="predicted"/>
<keyword evidence="1" id="KW-0677">Repeat</keyword>
<dbReference type="InterPro" id="IPR043132">
    <property type="entry name" value="BCAT-like_C"/>
</dbReference>
<dbReference type="InterPro" id="IPR036038">
    <property type="entry name" value="Aminotransferase-like"/>
</dbReference>
<protein>
    <submittedName>
        <fullName evidence="6">EKC/KEOPS complex subunit BUD32</fullName>
    </submittedName>
</protein>
<feature type="repeat" description="ANK" evidence="3">
    <location>
        <begin position="835"/>
        <end position="867"/>
    </location>
</feature>
<dbReference type="InterPro" id="IPR036770">
    <property type="entry name" value="Ankyrin_rpt-contain_sf"/>
</dbReference>
<gene>
    <name evidence="6" type="ORF">O9K51_06329</name>
</gene>
<dbReference type="SUPFAM" id="SSF48403">
    <property type="entry name" value="Ankyrin repeat"/>
    <property type="match status" value="1"/>
</dbReference>
<dbReference type="InterPro" id="IPR001544">
    <property type="entry name" value="Aminotrans_IV"/>
</dbReference>
<dbReference type="SUPFAM" id="SSF53474">
    <property type="entry name" value="alpha/beta-Hydrolases"/>
    <property type="match status" value="1"/>
</dbReference>
<sequence>MSDAVFSLFTSLRYDIKLRLVPAKGLTYAGWNYNRESSLYMLDYHRDRIVRAATHWQWKEVIDKFTGDEGLAMLEDMALQAIGQSESGPLRVRIVVHRDGAVQVFKFDTPAIEVENLFPERLPPPGSVPRLNDPKTSPQLTLLVDNCPLARSEFTHYKTTSRAMYDAARDRANIRPGEMKEVLVINRDDQSVMEGSTTTPYFWRDGLWTTPPVAAKFSWEDGSGGQDGTSRRWALERGIAVEHAVPVQSLVHGEECWISNGVGGFRHAIVHLNEGNAKPEVRLAVAVSEFEADLNPEQKASFRNHRSQSCESLPTLQDVMQITAEFNRQSSSARATSRCWGTRLTNFLEAVQQYAAIGDVIVGGSQNIIACGVWTLVRMTLLSVVARSSRIAEMTTFFMSSKRLRAYISEYYILVVRFCHKLLTIQRKPAYLQLVSFTDDVDLKAVRSELEDWAASIKDEAEMLRTEEHTFNLRELIRSSDIELHRRRLSTNARVLRMCSLYDYRSTWKEIRKVGTTTLFNGTPGYRAWKGREESRTLVCKGRLGSGKSVCLANIVDDLNLSQGTAGYPVAFFFCRHDISESLQMHTVLASLAHQLMRQLPDLTAALEVVDETLRALDLSDILRMLLHILPKAFAAYFVLDGLDECDELQTRNILQLIRHLQDKFTLLFPAEHDAIEIPEDNPDIDPYITAELERRLEDRQLKAQGMFLWVALQIESLILKRYLWLRPTAEVTMADVVVTYLNYGVFAKQLSKTVTPYVESGAMPSKIVSSLGSSNAVRSMALKLLKKSDQSVSRYNVNKALLDLHDKHRAGYTEPFQFYAYAKEFWLVRVPDRNGSTALSLAAEHGHDLVASLLLDHGAEIDAKCEVVRTLLKRGAKIGVRSNNGRTPLACAAAKEPLSKHDIEAQKSIIRMLIDRGAEVNAVCDVGATPLHWAATCGAEHAVDVLIEDGADIDARDKALDSPLSRAARNGHDHVIRTLIRKGADVDGRVGRLIGTPLFEAAVGGYKEAVQTALLEAIKVGRKDAVRVLLQHGASVHVQDKQGQTPMTITMLKKAPRVYANHGMPLECDIYDAEDYSQDAPVFLYFHPGGLVNWGRDCIPPWLVQVCYERKWPLISFGYRLLPQTAAKGLLEDTKAAYAFARGYNAPEGQSRRVIAGGGSGGVFPASLIAHNCSPPPLALFSIQGINSFRHPHFNSSTLLTPEPIRDEDVAKAIAGPVAVGVTMPGSENAFRMAKLRSDGSRNPDYETEPGPSPPLKNPRSGLYEYYTHRNAWLGMVGGIDPGYEWARERQTTPEARDRVARWPPTVIFHGDADVDVPIAVSEHMRDCLGEDKVSLFVAPGQGHLYDLTRFIEDDAPEMDAVRQAVKRLDEIVKGTA</sequence>
<evidence type="ECO:0000256" key="4">
    <source>
        <dbReference type="SAM" id="MobiDB-lite"/>
    </source>
</evidence>
<dbReference type="PROSITE" id="PS50088">
    <property type="entry name" value="ANK_REPEAT"/>
    <property type="match status" value="5"/>
</dbReference>
<feature type="domain" description="Nephrocystin 3-like N-terminal" evidence="5">
    <location>
        <begin position="515"/>
        <end position="664"/>
    </location>
</feature>
<dbReference type="InterPro" id="IPR056884">
    <property type="entry name" value="NPHP3-like_N"/>
</dbReference>
<feature type="repeat" description="ANK" evidence="3">
    <location>
        <begin position="927"/>
        <end position="959"/>
    </location>
</feature>
<dbReference type="InterPro" id="IPR002110">
    <property type="entry name" value="Ankyrin_rpt"/>
</dbReference>
<dbReference type="Gene3D" id="3.40.50.300">
    <property type="entry name" value="P-loop containing nucleotide triphosphate hydrolases"/>
    <property type="match status" value="1"/>
</dbReference>
<dbReference type="Gene3D" id="1.25.40.20">
    <property type="entry name" value="Ankyrin repeat-containing domain"/>
    <property type="match status" value="2"/>
</dbReference>
<keyword evidence="7" id="KW-1185">Reference proteome</keyword>
<feature type="region of interest" description="Disordered" evidence="4">
    <location>
        <begin position="1239"/>
        <end position="1260"/>
    </location>
</feature>
<dbReference type="PANTHER" id="PTHR24126">
    <property type="entry name" value="ANKYRIN REPEAT, PH AND SEC7 DOMAIN CONTAINING PROTEIN SECG-RELATED"/>
    <property type="match status" value="1"/>
</dbReference>
<accession>A0AB34FP45</accession>
<keyword evidence="2 3" id="KW-0040">ANK repeat</keyword>
<dbReference type="Pfam" id="PF00023">
    <property type="entry name" value="Ank"/>
    <property type="match status" value="3"/>
</dbReference>
<dbReference type="Pfam" id="PF01063">
    <property type="entry name" value="Aminotran_4"/>
    <property type="match status" value="1"/>
</dbReference>
<dbReference type="Gene3D" id="3.40.50.1820">
    <property type="entry name" value="alpha/beta hydrolase"/>
    <property type="match status" value="1"/>
</dbReference>
<feature type="repeat" description="ANK" evidence="3">
    <location>
        <begin position="1010"/>
        <end position="1042"/>
    </location>
</feature>
<dbReference type="SMART" id="SM00248">
    <property type="entry name" value="ANK"/>
    <property type="match status" value="5"/>
</dbReference>
<reference evidence="6" key="1">
    <citation type="submission" date="2023-01" db="EMBL/GenBank/DDBJ databases">
        <title>The growth and conidiation of Purpureocillium lavendulum are regulated by nitrogen source and histone H3K14 acetylation.</title>
        <authorList>
            <person name="Tang P."/>
            <person name="Han J."/>
            <person name="Zhang C."/>
            <person name="Tang P."/>
            <person name="Qi F."/>
            <person name="Zhang K."/>
            <person name="Liang L."/>
        </authorList>
    </citation>
    <scope>NUCLEOTIDE SEQUENCE</scope>
    <source>
        <strain evidence="6">YMF1.00683</strain>
    </source>
</reference>
<name>A0AB34FP45_9HYPO</name>
<dbReference type="Gene3D" id="3.20.10.10">
    <property type="entry name" value="D-amino Acid Aminotransferase, subunit A, domain 2"/>
    <property type="match status" value="1"/>
</dbReference>
<dbReference type="PANTHER" id="PTHR24126:SF14">
    <property type="entry name" value="ANK_REP_REGION DOMAIN-CONTAINING PROTEIN"/>
    <property type="match status" value="1"/>
</dbReference>
<evidence type="ECO:0000256" key="3">
    <source>
        <dbReference type="PROSITE-ProRule" id="PRU00023"/>
    </source>
</evidence>
<organism evidence="6 7">
    <name type="scientific">Purpureocillium lavendulum</name>
    <dbReference type="NCBI Taxonomy" id="1247861"/>
    <lineage>
        <taxon>Eukaryota</taxon>
        <taxon>Fungi</taxon>
        <taxon>Dikarya</taxon>
        <taxon>Ascomycota</taxon>
        <taxon>Pezizomycotina</taxon>
        <taxon>Sordariomycetes</taxon>
        <taxon>Hypocreomycetidae</taxon>
        <taxon>Hypocreales</taxon>
        <taxon>Ophiocordycipitaceae</taxon>
        <taxon>Purpureocillium</taxon>
    </lineage>
</organism>
<dbReference type="PROSITE" id="PS50297">
    <property type="entry name" value="ANK_REP_REGION"/>
    <property type="match status" value="4"/>
</dbReference>
<evidence type="ECO:0000259" key="5">
    <source>
        <dbReference type="Pfam" id="PF24883"/>
    </source>
</evidence>
<dbReference type="SUPFAM" id="SSF56752">
    <property type="entry name" value="D-aminoacid aminotransferase-like PLP-dependent enzymes"/>
    <property type="match status" value="1"/>
</dbReference>
<dbReference type="InterPro" id="IPR029058">
    <property type="entry name" value="AB_hydrolase_fold"/>
</dbReference>
<evidence type="ECO:0000256" key="1">
    <source>
        <dbReference type="ARBA" id="ARBA00022737"/>
    </source>
</evidence>
<dbReference type="EMBL" id="JAQHRD010000005">
    <property type="protein sequence ID" value="KAJ6440539.1"/>
    <property type="molecule type" value="Genomic_DNA"/>
</dbReference>
<evidence type="ECO:0000256" key="2">
    <source>
        <dbReference type="ARBA" id="ARBA00023043"/>
    </source>
</evidence>
<evidence type="ECO:0000313" key="6">
    <source>
        <dbReference type="EMBL" id="KAJ6440539.1"/>
    </source>
</evidence>
<evidence type="ECO:0000313" key="7">
    <source>
        <dbReference type="Proteomes" id="UP001163105"/>
    </source>
</evidence>
<feature type="repeat" description="ANK" evidence="3">
    <location>
        <begin position="885"/>
        <end position="926"/>
    </location>
</feature>